<protein>
    <submittedName>
        <fullName evidence="1">Uncharacterized protein</fullName>
    </submittedName>
</protein>
<proteinExistence type="predicted"/>
<name>A0A0E9W7T4_ANGAN</name>
<reference evidence="1" key="2">
    <citation type="journal article" date="2015" name="Fish Shellfish Immunol.">
        <title>Early steps in the European eel (Anguilla anguilla)-Vibrio vulnificus interaction in the gills: Role of the RtxA13 toxin.</title>
        <authorList>
            <person name="Callol A."/>
            <person name="Pajuelo D."/>
            <person name="Ebbesson L."/>
            <person name="Teles M."/>
            <person name="MacKenzie S."/>
            <person name="Amaro C."/>
        </authorList>
    </citation>
    <scope>NUCLEOTIDE SEQUENCE</scope>
</reference>
<dbReference type="EMBL" id="GBXM01022143">
    <property type="protein sequence ID" value="JAH86434.1"/>
    <property type="molecule type" value="Transcribed_RNA"/>
</dbReference>
<accession>A0A0E9W7T4</accession>
<evidence type="ECO:0000313" key="1">
    <source>
        <dbReference type="EMBL" id="JAH86434.1"/>
    </source>
</evidence>
<reference evidence="1" key="1">
    <citation type="submission" date="2014-11" db="EMBL/GenBank/DDBJ databases">
        <authorList>
            <person name="Amaro Gonzalez C."/>
        </authorList>
    </citation>
    <scope>NUCLEOTIDE SEQUENCE</scope>
</reference>
<sequence>MASKAFSLKTESVHITNY</sequence>
<dbReference type="AlphaFoldDB" id="A0A0E9W7T4"/>
<organism evidence="1">
    <name type="scientific">Anguilla anguilla</name>
    <name type="common">European freshwater eel</name>
    <name type="synonym">Muraena anguilla</name>
    <dbReference type="NCBI Taxonomy" id="7936"/>
    <lineage>
        <taxon>Eukaryota</taxon>
        <taxon>Metazoa</taxon>
        <taxon>Chordata</taxon>
        <taxon>Craniata</taxon>
        <taxon>Vertebrata</taxon>
        <taxon>Euteleostomi</taxon>
        <taxon>Actinopterygii</taxon>
        <taxon>Neopterygii</taxon>
        <taxon>Teleostei</taxon>
        <taxon>Anguilliformes</taxon>
        <taxon>Anguillidae</taxon>
        <taxon>Anguilla</taxon>
    </lineage>
</organism>